<sequence length="542" mass="60864">MISIRLTGVCAFCIFCVHLLVAQQDPTWDNTAKTAWSTAFQQVQIPSSADGTLQQAYFFKSTQKHPQPLIVSLHTWSGDYQQRDPMTNEILARDWNYIHPNFRGANNKPESMGSSSVLSDIKDAIEYAIKNGNVDPADVHVIGVSGGGYATLFAYMRLDYPVKSFSAWAPISDIEAWYWESIGRRQKYADDIVAALGGTFDDTEARRRSPIFQDFPKEKRQNASLYIYEGIHDGYTGSVPITHSLNMYNRLAAELKYKVTDLDSIGQLARLDNDLVSANEIIDLLTKRTLPLSIQPEKDLFGRQVYLEKSVGTIHLTIFEGGHEQLPQALSYIPVNDQVHTPYHILTIGDSNGQLAGGWVDQLQNRLPHARIINISQSGRTIGFDNGGREELNALKNIDNYLAEGQRKSDHTAYDFIIVCLGTNDAKYEFRDRQQEVLENFSALLRRIRKHRIATRKTRLLCISPPPIREKDIENKYVGGNERLAKLVPQLKAKAIALGFEFVDVYHPLLGVSDYYAKDGVHMAAAGQAIIANSIVSTLEQQ</sequence>
<accession>A0A1I3FNZ1</accession>
<proteinExistence type="predicted"/>
<feature type="signal peptide" evidence="1">
    <location>
        <begin position="1"/>
        <end position="22"/>
    </location>
</feature>
<feature type="domain" description="SGNH hydrolase-type esterase" evidence="3">
    <location>
        <begin position="351"/>
        <end position="530"/>
    </location>
</feature>
<dbReference type="Pfam" id="PF13472">
    <property type="entry name" value="Lipase_GDSL_2"/>
    <property type="match status" value="1"/>
</dbReference>
<name>A0A1I3FNZ1_9SPHI</name>
<evidence type="ECO:0000259" key="3">
    <source>
        <dbReference type="Pfam" id="PF13472"/>
    </source>
</evidence>
<dbReference type="InterPro" id="IPR001375">
    <property type="entry name" value="Peptidase_S9_cat"/>
</dbReference>
<protein>
    <submittedName>
        <fullName evidence="4">Prolyl oligopeptidase family protein</fullName>
    </submittedName>
</protein>
<dbReference type="GO" id="GO:0008236">
    <property type="term" value="F:serine-type peptidase activity"/>
    <property type="evidence" value="ECO:0007669"/>
    <property type="project" value="InterPro"/>
</dbReference>
<keyword evidence="1" id="KW-0732">Signal</keyword>
<dbReference type="GO" id="GO:0006508">
    <property type="term" value="P:proteolysis"/>
    <property type="evidence" value="ECO:0007669"/>
    <property type="project" value="InterPro"/>
</dbReference>
<dbReference type="STRING" id="1477437.SAMN05444682_102427"/>
<dbReference type="EMBL" id="FOQO01000002">
    <property type="protein sequence ID" value="SFI12988.1"/>
    <property type="molecule type" value="Genomic_DNA"/>
</dbReference>
<gene>
    <name evidence="4" type="ORF">SAMN05444682_102427</name>
</gene>
<dbReference type="SUPFAM" id="SSF52266">
    <property type="entry name" value="SGNH hydrolase"/>
    <property type="match status" value="1"/>
</dbReference>
<dbReference type="InterPro" id="IPR036514">
    <property type="entry name" value="SGNH_hydro_sf"/>
</dbReference>
<feature type="domain" description="Peptidase S9 prolyl oligopeptidase catalytic" evidence="2">
    <location>
        <begin position="116"/>
        <end position="252"/>
    </location>
</feature>
<evidence type="ECO:0000313" key="4">
    <source>
        <dbReference type="EMBL" id="SFI12988.1"/>
    </source>
</evidence>
<dbReference type="InterPro" id="IPR029058">
    <property type="entry name" value="AB_hydrolase_fold"/>
</dbReference>
<dbReference type="GO" id="GO:0016788">
    <property type="term" value="F:hydrolase activity, acting on ester bonds"/>
    <property type="evidence" value="ECO:0007669"/>
    <property type="project" value="UniProtKB-ARBA"/>
</dbReference>
<reference evidence="4 5" key="1">
    <citation type="submission" date="2016-10" db="EMBL/GenBank/DDBJ databases">
        <authorList>
            <person name="de Groot N.N."/>
        </authorList>
    </citation>
    <scope>NUCLEOTIDE SEQUENCE [LARGE SCALE GENOMIC DNA]</scope>
    <source>
        <strain evidence="4 5">RK1</strain>
    </source>
</reference>
<evidence type="ECO:0000313" key="5">
    <source>
        <dbReference type="Proteomes" id="UP000198670"/>
    </source>
</evidence>
<dbReference type="Gene3D" id="3.40.50.1110">
    <property type="entry name" value="SGNH hydrolase"/>
    <property type="match status" value="1"/>
</dbReference>
<evidence type="ECO:0000259" key="2">
    <source>
        <dbReference type="Pfam" id="PF00326"/>
    </source>
</evidence>
<keyword evidence="5" id="KW-1185">Reference proteome</keyword>
<dbReference type="PANTHER" id="PTHR14209:SF19">
    <property type="entry name" value="ISOAMYL ACETATE-HYDROLYZING ESTERASE 1 HOMOLOG"/>
    <property type="match status" value="1"/>
</dbReference>
<dbReference type="AlphaFoldDB" id="A0A1I3FNZ1"/>
<dbReference type="InterPro" id="IPR045136">
    <property type="entry name" value="Iah1-like"/>
</dbReference>
<dbReference type="InterPro" id="IPR013830">
    <property type="entry name" value="SGNH_hydro"/>
</dbReference>
<dbReference type="Pfam" id="PF00326">
    <property type="entry name" value="Peptidase_S9"/>
    <property type="match status" value="1"/>
</dbReference>
<organism evidence="4 5">
    <name type="scientific">Parapedobacter indicus</name>
    <dbReference type="NCBI Taxonomy" id="1477437"/>
    <lineage>
        <taxon>Bacteria</taxon>
        <taxon>Pseudomonadati</taxon>
        <taxon>Bacteroidota</taxon>
        <taxon>Sphingobacteriia</taxon>
        <taxon>Sphingobacteriales</taxon>
        <taxon>Sphingobacteriaceae</taxon>
        <taxon>Parapedobacter</taxon>
    </lineage>
</organism>
<dbReference type="Proteomes" id="UP000198670">
    <property type="component" value="Unassembled WGS sequence"/>
</dbReference>
<evidence type="ECO:0000256" key="1">
    <source>
        <dbReference type="SAM" id="SignalP"/>
    </source>
</evidence>
<feature type="chain" id="PRO_5011566709" evidence="1">
    <location>
        <begin position="23"/>
        <end position="542"/>
    </location>
</feature>
<dbReference type="OrthoDB" id="1092902at2"/>
<dbReference type="SUPFAM" id="SSF53474">
    <property type="entry name" value="alpha/beta-Hydrolases"/>
    <property type="match status" value="1"/>
</dbReference>
<dbReference type="PANTHER" id="PTHR14209">
    <property type="entry name" value="ISOAMYL ACETATE-HYDROLYZING ESTERASE 1"/>
    <property type="match status" value="1"/>
</dbReference>
<dbReference type="Gene3D" id="3.40.50.1820">
    <property type="entry name" value="alpha/beta hydrolase"/>
    <property type="match status" value="1"/>
</dbReference>